<feature type="region of interest" description="Disordered" evidence="1">
    <location>
        <begin position="43"/>
        <end position="62"/>
    </location>
</feature>
<name>A0ABP7KYA0_9SPHN</name>
<evidence type="ECO:0000313" key="3">
    <source>
        <dbReference type="Proteomes" id="UP001500827"/>
    </source>
</evidence>
<accession>A0ABP7KYA0</accession>
<reference evidence="3" key="1">
    <citation type="journal article" date="2019" name="Int. J. Syst. Evol. Microbiol.">
        <title>The Global Catalogue of Microorganisms (GCM) 10K type strain sequencing project: providing services to taxonomists for standard genome sequencing and annotation.</title>
        <authorList>
            <consortium name="The Broad Institute Genomics Platform"/>
            <consortium name="The Broad Institute Genome Sequencing Center for Infectious Disease"/>
            <person name="Wu L."/>
            <person name="Ma J."/>
        </authorList>
    </citation>
    <scope>NUCLEOTIDE SEQUENCE [LARGE SCALE GENOMIC DNA]</scope>
    <source>
        <strain evidence="3">JCM 17543</strain>
    </source>
</reference>
<sequence>MGFKQGTILGRARLCPGIKAAFVYEVDQPGFLPAVGRNQRSEISHPAALAKPRRNRKPSGGHAEQVMLVRILDLHADDVAGL</sequence>
<evidence type="ECO:0000313" key="2">
    <source>
        <dbReference type="EMBL" id="GAA3891130.1"/>
    </source>
</evidence>
<protein>
    <submittedName>
        <fullName evidence="2">Uncharacterized protein</fullName>
    </submittedName>
</protein>
<dbReference type="Proteomes" id="UP001500827">
    <property type="component" value="Unassembled WGS sequence"/>
</dbReference>
<proteinExistence type="predicted"/>
<gene>
    <name evidence="2" type="ORF">GCM10022276_07860</name>
</gene>
<comment type="caution">
    <text evidence="2">The sequence shown here is derived from an EMBL/GenBank/DDBJ whole genome shotgun (WGS) entry which is preliminary data.</text>
</comment>
<dbReference type="EMBL" id="BAABBM010000001">
    <property type="protein sequence ID" value="GAA3891130.1"/>
    <property type="molecule type" value="Genomic_DNA"/>
</dbReference>
<organism evidence="2 3">
    <name type="scientific">Sphingomonas limnosediminicola</name>
    <dbReference type="NCBI Taxonomy" id="940133"/>
    <lineage>
        <taxon>Bacteria</taxon>
        <taxon>Pseudomonadati</taxon>
        <taxon>Pseudomonadota</taxon>
        <taxon>Alphaproteobacteria</taxon>
        <taxon>Sphingomonadales</taxon>
        <taxon>Sphingomonadaceae</taxon>
        <taxon>Sphingomonas</taxon>
    </lineage>
</organism>
<evidence type="ECO:0000256" key="1">
    <source>
        <dbReference type="SAM" id="MobiDB-lite"/>
    </source>
</evidence>
<keyword evidence="3" id="KW-1185">Reference proteome</keyword>